<keyword evidence="7" id="KW-0406">Ion transport</keyword>
<dbReference type="Proteomes" id="UP000239590">
    <property type="component" value="Unassembled WGS sequence"/>
</dbReference>
<dbReference type="SUPFAM" id="SSF49464">
    <property type="entry name" value="Carboxypeptidase regulatory domain-like"/>
    <property type="match status" value="1"/>
</dbReference>
<dbReference type="InterPro" id="IPR039426">
    <property type="entry name" value="TonB-dep_rcpt-like"/>
</dbReference>
<comment type="subcellular location">
    <subcellularLocation>
        <location evidence="1 11">Cell outer membrane</location>
        <topology evidence="1 11">Multi-pass membrane protein</topology>
    </subcellularLocation>
</comment>
<evidence type="ECO:0000256" key="10">
    <source>
        <dbReference type="ARBA" id="ARBA00023237"/>
    </source>
</evidence>
<dbReference type="Pfam" id="PF07715">
    <property type="entry name" value="Plug"/>
    <property type="match status" value="1"/>
</dbReference>
<dbReference type="Pfam" id="PF00593">
    <property type="entry name" value="TonB_dep_Rec_b-barrel"/>
    <property type="match status" value="1"/>
</dbReference>
<dbReference type="InterPro" id="IPR012910">
    <property type="entry name" value="Plug_dom"/>
</dbReference>
<evidence type="ECO:0000256" key="7">
    <source>
        <dbReference type="ARBA" id="ARBA00023065"/>
    </source>
</evidence>
<comment type="similarity">
    <text evidence="11 12">Belongs to the TonB-dependent receptor family.</text>
</comment>
<evidence type="ECO:0000256" key="12">
    <source>
        <dbReference type="RuleBase" id="RU003357"/>
    </source>
</evidence>
<sequence>MGWSMAVSAQDQVLIGKVFSDDDKLGLPGTSVSIKGTTIGTTTDTEGKFKLTLPSGGATLVISFIGYIKQEVTVTTQTSLDVYLKPEAGQLTEVVVTALGIQREKKALGYAQQSIGGKAVSEVRPANVANALSGKVAGLRIQAGTGPGSGSTIQIRGASSITNNNQPLIVIDGVPIEQSFSKRLGGGIADINPENIKDVSVLKGPSASALYGSRAANGVILITTKDGSGQQGIGVEVNTNYTVERPWISPNFQNTYGGGNGYRTWYRNGWSGSITDPAEIAQYRAVYGPNAPLTGTEGTDESWGAPMDGRLVRQWWTGTDVAPLTPMPSNYRDFWQTGSTWSNNVAISGGNEKGSFRLGLGRLDQKGIMYFNDFHRNNYKLNSHYNFTPKLSVNVSAEYIKSGSGNRGYTGGQEFIWSHRQTDWNKLRDWRSYTSVHIQPPGDTDPPNWQHTFFTNPYYSQEMLPTSDTRDRLVGNIALNYKILDDLTLTLRSGTDLWTQTVIAVSNFERVRNGSRSYGAYNEEVLRRQETNTDVLLTYKKDITEAFSINATAGALLRTNYYKRNYTNVGQLVIDGVYNLSNSIATQNTVASAIERKESQSVFGAVNFGWQNMLFLDVTARNDWSSTLPSNNRSYFYPSAALSAVVSDLVPSLKNNVLSFLKVRGSLAQVGNDTDPYGLAEVYTAGTSWNGSLPEFYVPTRKPNPTLKPEITTGQEVGLEARFFRGKLGLDVTYYSQTTKDQIIPVQLSKATGYNSAIQNIGKMRNRGLEISLTGTPVKLDNGFTWDVALNFARNRNTVLELLPGVLNNLVINERRGLTLEARAGQPYGTLYGYGFERVQSSDPSAAYYDPTGQYAGQLVLTNGLPVKSTTQKILGNVQPDWMGGFSNTFSYKGLILSALIDAKIGGDMYDEGTANARWTGQYAETALGREEGVIGKGVTAVRSAEGAYTFTPNSTIVSANQYYGYNNPRNYHEAAIFDASYVKLREVSLGYQIPSAFIKRLRLQSAKISVVGRNVAMLFKNHPHADPEIDANGGNAQGFGYGELPSSRSMGFNLSLGF</sequence>
<dbReference type="EMBL" id="PTRA01000001">
    <property type="protein sequence ID" value="PQA58987.1"/>
    <property type="molecule type" value="Genomic_DNA"/>
</dbReference>
<feature type="domain" description="TonB-dependent receptor-like beta-barrel" evidence="13">
    <location>
        <begin position="446"/>
        <end position="892"/>
    </location>
</feature>
<dbReference type="NCBIfam" id="TIGR04056">
    <property type="entry name" value="OMP_RagA_SusC"/>
    <property type="match status" value="1"/>
</dbReference>
<accession>A0A2S7IMN4</accession>
<dbReference type="NCBIfam" id="TIGR04057">
    <property type="entry name" value="SusC_RagA_signa"/>
    <property type="match status" value="1"/>
</dbReference>
<keyword evidence="10 11" id="KW-0998">Cell outer membrane</keyword>
<evidence type="ECO:0000259" key="14">
    <source>
        <dbReference type="Pfam" id="PF07715"/>
    </source>
</evidence>
<evidence type="ECO:0000259" key="13">
    <source>
        <dbReference type="Pfam" id="PF00593"/>
    </source>
</evidence>
<dbReference type="AlphaFoldDB" id="A0A2S7IMN4"/>
<organism evidence="15 16">
    <name type="scientific">Siphonobacter curvatus</name>
    <dbReference type="NCBI Taxonomy" id="2094562"/>
    <lineage>
        <taxon>Bacteria</taxon>
        <taxon>Pseudomonadati</taxon>
        <taxon>Bacteroidota</taxon>
        <taxon>Cytophagia</taxon>
        <taxon>Cytophagales</taxon>
        <taxon>Cytophagaceae</taxon>
        <taxon>Siphonobacter</taxon>
    </lineage>
</organism>
<keyword evidence="3 11" id="KW-1134">Transmembrane beta strand</keyword>
<keyword evidence="6" id="KW-0408">Iron</keyword>
<dbReference type="InterPro" id="IPR000531">
    <property type="entry name" value="Beta-barrel_TonB"/>
</dbReference>
<evidence type="ECO:0000313" key="16">
    <source>
        <dbReference type="Proteomes" id="UP000239590"/>
    </source>
</evidence>
<evidence type="ECO:0000256" key="5">
    <source>
        <dbReference type="ARBA" id="ARBA00022692"/>
    </source>
</evidence>
<dbReference type="Pfam" id="PF13715">
    <property type="entry name" value="CarbopepD_reg_2"/>
    <property type="match status" value="1"/>
</dbReference>
<dbReference type="PROSITE" id="PS52016">
    <property type="entry name" value="TONB_DEPENDENT_REC_3"/>
    <property type="match status" value="1"/>
</dbReference>
<evidence type="ECO:0000256" key="6">
    <source>
        <dbReference type="ARBA" id="ARBA00023004"/>
    </source>
</evidence>
<protein>
    <submittedName>
        <fullName evidence="15">SusC/RagA family TonB-linked outer membrane protein</fullName>
    </submittedName>
</protein>
<evidence type="ECO:0000256" key="3">
    <source>
        <dbReference type="ARBA" id="ARBA00022452"/>
    </source>
</evidence>
<proteinExistence type="inferred from homology"/>
<evidence type="ECO:0000256" key="11">
    <source>
        <dbReference type="PROSITE-ProRule" id="PRU01360"/>
    </source>
</evidence>
<evidence type="ECO:0000256" key="8">
    <source>
        <dbReference type="ARBA" id="ARBA00023077"/>
    </source>
</evidence>
<dbReference type="OrthoDB" id="9768177at2"/>
<gene>
    <name evidence="15" type="ORF">C5O19_04830</name>
</gene>
<evidence type="ECO:0000256" key="9">
    <source>
        <dbReference type="ARBA" id="ARBA00023136"/>
    </source>
</evidence>
<dbReference type="InterPro" id="IPR023997">
    <property type="entry name" value="TonB-dep_OMP_SusC/RagA_CS"/>
</dbReference>
<keyword evidence="2 11" id="KW-0813">Transport</keyword>
<keyword evidence="4" id="KW-0410">Iron transport</keyword>
<comment type="caution">
    <text evidence="15">The sequence shown here is derived from an EMBL/GenBank/DDBJ whole genome shotgun (WGS) entry which is preliminary data.</text>
</comment>
<evidence type="ECO:0000256" key="1">
    <source>
        <dbReference type="ARBA" id="ARBA00004571"/>
    </source>
</evidence>
<dbReference type="PANTHER" id="PTHR32552">
    <property type="entry name" value="FERRICHROME IRON RECEPTOR-RELATED"/>
    <property type="match status" value="1"/>
</dbReference>
<dbReference type="InterPro" id="IPR008969">
    <property type="entry name" value="CarboxyPept-like_regulatory"/>
</dbReference>
<dbReference type="Gene3D" id="2.40.170.20">
    <property type="entry name" value="TonB-dependent receptor, beta-barrel domain"/>
    <property type="match status" value="1"/>
</dbReference>
<dbReference type="SUPFAM" id="SSF56935">
    <property type="entry name" value="Porins"/>
    <property type="match status" value="1"/>
</dbReference>
<dbReference type="InterPro" id="IPR037066">
    <property type="entry name" value="Plug_dom_sf"/>
</dbReference>
<evidence type="ECO:0000313" key="15">
    <source>
        <dbReference type="EMBL" id="PQA58987.1"/>
    </source>
</evidence>
<reference evidence="16" key="1">
    <citation type="submission" date="2018-02" db="EMBL/GenBank/DDBJ databases">
        <title>Genome sequencing of Solimonas sp. HR-BB.</title>
        <authorList>
            <person name="Lee Y."/>
            <person name="Jeon C.O."/>
        </authorList>
    </citation>
    <scope>NUCLEOTIDE SEQUENCE [LARGE SCALE GENOMIC DNA]</scope>
    <source>
        <strain evidence="16">HR-U</strain>
    </source>
</reference>
<dbReference type="PANTHER" id="PTHR32552:SF81">
    <property type="entry name" value="TONB-DEPENDENT OUTER MEMBRANE RECEPTOR"/>
    <property type="match status" value="1"/>
</dbReference>
<dbReference type="Gene3D" id="2.170.130.10">
    <property type="entry name" value="TonB-dependent receptor, plug domain"/>
    <property type="match status" value="1"/>
</dbReference>
<keyword evidence="16" id="KW-1185">Reference proteome</keyword>
<dbReference type="GO" id="GO:0006826">
    <property type="term" value="P:iron ion transport"/>
    <property type="evidence" value="ECO:0007669"/>
    <property type="project" value="UniProtKB-KW"/>
</dbReference>
<dbReference type="InterPro" id="IPR023996">
    <property type="entry name" value="TonB-dep_OMP_SusC/RagA"/>
</dbReference>
<evidence type="ECO:0000256" key="2">
    <source>
        <dbReference type="ARBA" id="ARBA00022448"/>
    </source>
</evidence>
<dbReference type="InterPro" id="IPR036942">
    <property type="entry name" value="Beta-barrel_TonB_sf"/>
</dbReference>
<dbReference type="Gene3D" id="2.60.40.1120">
    <property type="entry name" value="Carboxypeptidase-like, regulatory domain"/>
    <property type="match status" value="1"/>
</dbReference>
<evidence type="ECO:0000256" key="4">
    <source>
        <dbReference type="ARBA" id="ARBA00022496"/>
    </source>
</evidence>
<name>A0A2S7IMN4_9BACT</name>
<keyword evidence="5 11" id="KW-0812">Transmembrane</keyword>
<feature type="domain" description="TonB-dependent receptor plug" evidence="14">
    <location>
        <begin position="108"/>
        <end position="219"/>
    </location>
</feature>
<keyword evidence="8 12" id="KW-0798">TonB box</keyword>
<dbReference type="GO" id="GO:0009279">
    <property type="term" value="C:cell outer membrane"/>
    <property type="evidence" value="ECO:0007669"/>
    <property type="project" value="UniProtKB-SubCell"/>
</dbReference>
<keyword evidence="9 11" id="KW-0472">Membrane</keyword>